<dbReference type="InterPro" id="IPR001909">
    <property type="entry name" value="KRAB"/>
</dbReference>
<evidence type="ECO:0000313" key="2">
    <source>
        <dbReference type="Proteomes" id="UP001652640"/>
    </source>
</evidence>
<dbReference type="Proteomes" id="UP001652640">
    <property type="component" value="Chromosome 20"/>
</dbReference>
<evidence type="ECO:0000313" key="3">
    <source>
        <dbReference type="RefSeq" id="XP_070307781.1"/>
    </source>
</evidence>
<reference evidence="3" key="2">
    <citation type="submission" date="2025-08" db="UniProtKB">
        <authorList>
            <consortium name="RefSeq"/>
        </authorList>
    </citation>
    <scope>IDENTIFICATION</scope>
    <source>
        <tissue evidence="3">Tongue muscle</tissue>
    </source>
</reference>
<gene>
    <name evidence="3" type="primary">ZNF667</name>
</gene>
<dbReference type="InterPro" id="IPR036051">
    <property type="entry name" value="KRAB_dom_sf"/>
</dbReference>
<dbReference type="PANTHER" id="PTHR23232">
    <property type="entry name" value="KRAB DOMAIN C2H2 ZINC FINGER"/>
    <property type="match status" value="1"/>
</dbReference>
<keyword evidence="2" id="KW-1185">Reference proteome</keyword>
<dbReference type="Pfam" id="PF01352">
    <property type="entry name" value="KRAB"/>
    <property type="match status" value="1"/>
</dbReference>
<dbReference type="Gene3D" id="6.10.140.140">
    <property type="match status" value="1"/>
</dbReference>
<dbReference type="InterPro" id="IPR050169">
    <property type="entry name" value="Krueppel_C2H2_ZnF"/>
</dbReference>
<protein>
    <submittedName>
        <fullName evidence="3">Zinc finger protein 667 isoform X3</fullName>
    </submittedName>
</protein>
<dbReference type="PROSITE" id="PS50805">
    <property type="entry name" value="KRAB"/>
    <property type="match status" value="1"/>
</dbReference>
<accession>A0ABM4GWT9</accession>
<reference evidence="2" key="1">
    <citation type="journal article" date="2022" name="J. Hered.">
        <title>A De Novo Chromosome-Level Genome Assembly of the White-Tailed Deer, Odocoileus Virginianus.</title>
        <authorList>
            <person name="London E.W."/>
            <person name="Roca A.L."/>
            <person name="Novakofski J.E."/>
            <person name="Mateus-Pinilla N.E."/>
        </authorList>
    </citation>
    <scope>NUCLEOTIDE SEQUENCE [LARGE SCALE GENOMIC DNA]</scope>
</reference>
<dbReference type="RefSeq" id="XP_070307781.1">
    <property type="nucleotide sequence ID" value="XM_070451680.1"/>
</dbReference>
<feature type="domain" description="KRAB" evidence="1">
    <location>
        <begin position="14"/>
        <end position="85"/>
    </location>
</feature>
<dbReference type="PANTHER" id="PTHR23232:SF163">
    <property type="entry name" value="ZINC FINGER PROTEIN 589"/>
    <property type="match status" value="1"/>
</dbReference>
<dbReference type="SMART" id="SM00349">
    <property type="entry name" value="KRAB"/>
    <property type="match status" value="1"/>
</dbReference>
<sequence>MPAAPGKSKSKAPVTFGDLAIYFSQEEWERLSPIQKDLYEDVMLENYQNLVSLGLCFRRPNVITLLEKGKAPWMVDPVKRRRGLDEETEGQRRSVTCPRSSSWEVAAKLWFEPERLVSEAQVLMASSPSCFGFHISLQRKRCVF</sequence>
<proteinExistence type="predicted"/>
<dbReference type="GeneID" id="110138479"/>
<dbReference type="SUPFAM" id="SSF109640">
    <property type="entry name" value="KRAB domain (Kruppel-associated box)"/>
    <property type="match status" value="1"/>
</dbReference>
<organism evidence="2 3">
    <name type="scientific">Odocoileus virginianus</name>
    <name type="common">White-tailed deer</name>
    <dbReference type="NCBI Taxonomy" id="9874"/>
    <lineage>
        <taxon>Eukaryota</taxon>
        <taxon>Metazoa</taxon>
        <taxon>Chordata</taxon>
        <taxon>Craniata</taxon>
        <taxon>Vertebrata</taxon>
        <taxon>Euteleostomi</taxon>
        <taxon>Mammalia</taxon>
        <taxon>Eutheria</taxon>
        <taxon>Laurasiatheria</taxon>
        <taxon>Artiodactyla</taxon>
        <taxon>Ruminantia</taxon>
        <taxon>Pecora</taxon>
        <taxon>Cervidae</taxon>
        <taxon>Odocoileinae</taxon>
        <taxon>Odocoileus</taxon>
    </lineage>
</organism>
<name>A0ABM4GWT9_ODOVR</name>
<dbReference type="CDD" id="cd07765">
    <property type="entry name" value="KRAB_A-box"/>
    <property type="match status" value="1"/>
</dbReference>
<evidence type="ECO:0000259" key="1">
    <source>
        <dbReference type="PROSITE" id="PS50805"/>
    </source>
</evidence>